<evidence type="ECO:0000313" key="3">
    <source>
        <dbReference type="Proteomes" id="UP000800040"/>
    </source>
</evidence>
<gene>
    <name evidence="2" type="ORF">BDW02DRAFT_579488</name>
</gene>
<accession>A0A6A5KM30</accession>
<keyword evidence="3" id="KW-1185">Reference proteome</keyword>
<feature type="chain" id="PRO_5025452059" evidence="1">
    <location>
        <begin position="21"/>
        <end position="100"/>
    </location>
</feature>
<reference evidence="2" key="1">
    <citation type="submission" date="2020-01" db="EMBL/GenBank/DDBJ databases">
        <authorList>
            <consortium name="DOE Joint Genome Institute"/>
            <person name="Haridas S."/>
            <person name="Albert R."/>
            <person name="Binder M."/>
            <person name="Bloem J."/>
            <person name="Labutti K."/>
            <person name="Salamov A."/>
            <person name="Andreopoulos B."/>
            <person name="Baker S.E."/>
            <person name="Barry K."/>
            <person name="Bills G."/>
            <person name="Bluhm B.H."/>
            <person name="Cannon C."/>
            <person name="Castanera R."/>
            <person name="Culley D.E."/>
            <person name="Daum C."/>
            <person name="Ezra D."/>
            <person name="Gonzalez J.B."/>
            <person name="Henrissat B."/>
            <person name="Kuo A."/>
            <person name="Liang C."/>
            <person name="Lipzen A."/>
            <person name="Lutzoni F."/>
            <person name="Magnuson J."/>
            <person name="Mondo S."/>
            <person name="Nolan M."/>
            <person name="Ohm R."/>
            <person name="Pangilinan J."/>
            <person name="Park H.-J."/>
            <person name="Ramirez L."/>
            <person name="Alfaro M."/>
            <person name="Sun H."/>
            <person name="Tritt A."/>
            <person name="Yoshinaga Y."/>
            <person name="Zwiers L.-H."/>
            <person name="Turgeon B.G."/>
            <person name="Goodwin S.B."/>
            <person name="Spatafora J.W."/>
            <person name="Crous P.W."/>
            <person name="Grigoriev I.V."/>
        </authorList>
    </citation>
    <scope>NUCLEOTIDE SEQUENCE</scope>
    <source>
        <strain evidence="2">P77</strain>
    </source>
</reference>
<dbReference type="Proteomes" id="UP000800040">
    <property type="component" value="Unassembled WGS sequence"/>
</dbReference>
<feature type="signal peptide" evidence="1">
    <location>
        <begin position="1"/>
        <end position="20"/>
    </location>
</feature>
<keyword evidence="1" id="KW-0732">Signal</keyword>
<organism evidence="2 3">
    <name type="scientific">Decorospora gaudefroyi</name>
    <dbReference type="NCBI Taxonomy" id="184978"/>
    <lineage>
        <taxon>Eukaryota</taxon>
        <taxon>Fungi</taxon>
        <taxon>Dikarya</taxon>
        <taxon>Ascomycota</taxon>
        <taxon>Pezizomycotina</taxon>
        <taxon>Dothideomycetes</taxon>
        <taxon>Pleosporomycetidae</taxon>
        <taxon>Pleosporales</taxon>
        <taxon>Pleosporineae</taxon>
        <taxon>Pleosporaceae</taxon>
        <taxon>Decorospora</taxon>
    </lineage>
</organism>
<evidence type="ECO:0000256" key="1">
    <source>
        <dbReference type="SAM" id="SignalP"/>
    </source>
</evidence>
<protein>
    <submittedName>
        <fullName evidence="2">Uncharacterized protein</fullName>
    </submittedName>
</protein>
<dbReference type="AlphaFoldDB" id="A0A6A5KM30"/>
<dbReference type="EMBL" id="ML975300">
    <property type="protein sequence ID" value="KAF1834543.1"/>
    <property type="molecule type" value="Genomic_DNA"/>
</dbReference>
<dbReference type="OrthoDB" id="3680413at2759"/>
<evidence type="ECO:0000313" key="2">
    <source>
        <dbReference type="EMBL" id="KAF1834543.1"/>
    </source>
</evidence>
<name>A0A6A5KM30_9PLEO</name>
<proteinExistence type="predicted"/>
<sequence>MYSLTTILITILFLATASTALPTYPNPVICGNIKLANGRTQLIYRDSCTPIMGKALSATVYDSCACEFSQWDTCNAGKRQARSITGVPITEAKGYWCNPA</sequence>